<gene>
    <name evidence="6" type="ordered locus">PCC7424_2490</name>
</gene>
<name>B7KK22_GLOC7</name>
<dbReference type="Pfam" id="PF18884">
    <property type="entry name" value="TSP3_bac"/>
    <property type="match status" value="2"/>
</dbReference>
<evidence type="ECO:0000256" key="1">
    <source>
        <dbReference type="ARBA" id="ARBA00004613"/>
    </source>
</evidence>
<dbReference type="HOGENOM" id="CLU_1376048_0_0_3"/>
<evidence type="ECO:0000256" key="2">
    <source>
        <dbReference type="ARBA" id="ARBA00022525"/>
    </source>
</evidence>
<evidence type="ECO:0000313" key="7">
    <source>
        <dbReference type="Proteomes" id="UP000002384"/>
    </source>
</evidence>
<evidence type="ECO:0000313" key="6">
    <source>
        <dbReference type="EMBL" id="ACK70907.1"/>
    </source>
</evidence>
<keyword evidence="4" id="KW-0106">Calcium</keyword>
<keyword evidence="7" id="KW-1185">Reference proteome</keyword>
<dbReference type="RefSeq" id="WP_015954511.1">
    <property type="nucleotide sequence ID" value="NC_011729.1"/>
</dbReference>
<dbReference type="AlphaFoldDB" id="B7KK22"/>
<dbReference type="KEGG" id="cyc:PCC7424_2490"/>
<dbReference type="OrthoDB" id="569927at2"/>
<evidence type="ECO:0000256" key="5">
    <source>
        <dbReference type="SAM" id="MobiDB-lite"/>
    </source>
</evidence>
<evidence type="ECO:0000256" key="4">
    <source>
        <dbReference type="ARBA" id="ARBA00022837"/>
    </source>
</evidence>
<comment type="subcellular location">
    <subcellularLocation>
        <location evidence="1">Secreted</location>
    </subcellularLocation>
</comment>
<accession>B7KK22</accession>
<dbReference type="STRING" id="65393.PCC7424_2490"/>
<dbReference type="Proteomes" id="UP000002384">
    <property type="component" value="Chromosome"/>
</dbReference>
<protein>
    <submittedName>
        <fullName evidence="6">Uncharacterized protein</fullName>
    </submittedName>
</protein>
<sequence length="188" mass="21464">MDFPRTNKKLLSHSDKIKALHERELDLDFDGDGLTEREERKYGLNPLSPDTDGDGLYDGQEIAIHINPHLYSKVPPSVEKGSNKEQHRENYLHSVQTLLKNQELSYQALYNQIAGDDWLGRSLDERVIAAQLHSGSSLDQIKCSLAQSPYVQWHLEEGQWDKDSAIGYIGELTRQFGAKRTQEEEISE</sequence>
<reference evidence="7" key="1">
    <citation type="journal article" date="2011" name="MBio">
        <title>Novel metabolic attributes of the genus Cyanothece, comprising a group of unicellular nitrogen-fixing Cyanobacteria.</title>
        <authorList>
            <person name="Bandyopadhyay A."/>
            <person name="Elvitigala T."/>
            <person name="Welsh E."/>
            <person name="Stockel J."/>
            <person name="Liberton M."/>
            <person name="Min H."/>
            <person name="Sherman L.A."/>
            <person name="Pakrasi H.B."/>
        </authorList>
    </citation>
    <scope>NUCLEOTIDE SEQUENCE [LARGE SCALE GENOMIC DNA]</scope>
    <source>
        <strain evidence="7">PCC 7424</strain>
    </source>
</reference>
<dbReference type="InterPro" id="IPR059100">
    <property type="entry name" value="TSP3_bac"/>
</dbReference>
<keyword evidence="2" id="KW-0964">Secreted</keyword>
<feature type="region of interest" description="Disordered" evidence="5">
    <location>
        <begin position="30"/>
        <end position="51"/>
    </location>
</feature>
<evidence type="ECO:0000256" key="3">
    <source>
        <dbReference type="ARBA" id="ARBA00022729"/>
    </source>
</evidence>
<proteinExistence type="predicted"/>
<organism evidence="6 7">
    <name type="scientific">Gloeothece citriformis (strain PCC 7424)</name>
    <name type="common">Cyanothece sp. (strain PCC 7424)</name>
    <dbReference type="NCBI Taxonomy" id="65393"/>
    <lineage>
        <taxon>Bacteria</taxon>
        <taxon>Bacillati</taxon>
        <taxon>Cyanobacteriota</taxon>
        <taxon>Cyanophyceae</taxon>
        <taxon>Oscillatoriophycideae</taxon>
        <taxon>Chroococcales</taxon>
        <taxon>Aphanothecaceae</taxon>
        <taxon>Gloeothece</taxon>
        <taxon>Gloeothece citriformis</taxon>
    </lineage>
</organism>
<keyword evidence="3" id="KW-0732">Signal</keyword>
<dbReference type="EMBL" id="CP001291">
    <property type="protein sequence ID" value="ACK70907.1"/>
    <property type="molecule type" value="Genomic_DNA"/>
</dbReference>
<dbReference type="eggNOG" id="COG4932">
    <property type="taxonomic scope" value="Bacteria"/>
</dbReference>